<organism evidence="12 13">
    <name type="scientific">Pythium insidiosum</name>
    <name type="common">Pythiosis disease agent</name>
    <dbReference type="NCBI Taxonomy" id="114742"/>
    <lineage>
        <taxon>Eukaryota</taxon>
        <taxon>Sar</taxon>
        <taxon>Stramenopiles</taxon>
        <taxon>Oomycota</taxon>
        <taxon>Peronosporomycetes</taxon>
        <taxon>Pythiales</taxon>
        <taxon>Pythiaceae</taxon>
        <taxon>Pythium</taxon>
    </lineage>
</organism>
<comment type="caution">
    <text evidence="12">The sequence shown here is derived from an EMBL/GenBank/DDBJ whole genome shotgun (WGS) entry which is preliminary data.</text>
</comment>
<comment type="similarity">
    <text evidence="4">Belongs to the snurportin family.</text>
</comment>
<evidence type="ECO:0000256" key="9">
    <source>
        <dbReference type="ARBA" id="ARBA00023242"/>
    </source>
</evidence>
<keyword evidence="9" id="KW-0539">Nucleus</keyword>
<gene>
    <name evidence="12" type="ORF">P43SY_007482</name>
</gene>
<dbReference type="GO" id="GO:0061015">
    <property type="term" value="P:snRNA import into nucleus"/>
    <property type="evidence" value="ECO:0007669"/>
    <property type="project" value="InterPro"/>
</dbReference>
<sequence length="386" mass="43569">MASHAPSTRRVGVKQQDWTRDAAARRQAVMQQQRQARRDLTALARRLATASDAGEQDPDEEEREDATPMEGVTVASARTKLKTREERIKRRRAHFAQQLLVPEWMVDVPRDLNGKGSQIGAGWYVVPRPEGKRCLVVASHGQTIARTQAGVVFKRFPSALPNGSRKTNGSGDAYCILDCIFHEFDKTFYVLDVMCWKCKGYLLYNCTTEFRWFWLRDKLSEGTSATVSAANPFRFLGVWDAYTTPFSFLKDGLLFYMKSAHYELGLTPLVLVWKDAKCSRFHVYSDKPTIVLQLDAAGKFTTLEGISLWAPDTTFLHANELTPGDLAKFSFDEGDFTSEETPHLTGLTFLQRSSPQRALPDSWTKILFQCNARSAGTQIEHILENA</sequence>
<evidence type="ECO:0000259" key="11">
    <source>
        <dbReference type="Pfam" id="PF21974"/>
    </source>
</evidence>
<evidence type="ECO:0000256" key="10">
    <source>
        <dbReference type="SAM" id="MobiDB-lite"/>
    </source>
</evidence>
<comment type="subcellular location">
    <subcellularLocation>
        <location evidence="3">Cytoplasm</location>
    </subcellularLocation>
    <subcellularLocation>
        <location evidence="2">Nucleus</location>
    </subcellularLocation>
</comment>
<evidence type="ECO:0000256" key="7">
    <source>
        <dbReference type="ARBA" id="ARBA00022490"/>
    </source>
</evidence>
<evidence type="ECO:0000256" key="8">
    <source>
        <dbReference type="ARBA" id="ARBA00022884"/>
    </source>
</evidence>
<feature type="compositionally biased region" description="Acidic residues" evidence="10">
    <location>
        <begin position="54"/>
        <end position="64"/>
    </location>
</feature>
<evidence type="ECO:0000256" key="5">
    <source>
        <dbReference type="ARBA" id="ARBA00016034"/>
    </source>
</evidence>
<evidence type="ECO:0000256" key="1">
    <source>
        <dbReference type="ARBA" id="ARBA00003975"/>
    </source>
</evidence>
<evidence type="ECO:0000256" key="3">
    <source>
        <dbReference type="ARBA" id="ARBA00004496"/>
    </source>
</evidence>
<dbReference type="AlphaFoldDB" id="A0AAD5M8P1"/>
<dbReference type="InterPro" id="IPR047857">
    <property type="entry name" value="Snurportin1_C"/>
</dbReference>
<evidence type="ECO:0000256" key="4">
    <source>
        <dbReference type="ARBA" id="ARBA00007540"/>
    </source>
</evidence>
<protein>
    <recommendedName>
        <fullName evidence="5">Snurportin-1</fullName>
    </recommendedName>
</protein>
<dbReference type="PANTHER" id="PTHR13403">
    <property type="entry name" value="SNURPORTIN1 RNUT1 PROTEIN RNA, U TRANSPORTER 1"/>
    <property type="match status" value="1"/>
</dbReference>
<evidence type="ECO:0000313" key="12">
    <source>
        <dbReference type="EMBL" id="KAJ0398624.1"/>
    </source>
</evidence>
<reference evidence="12" key="1">
    <citation type="submission" date="2021-12" db="EMBL/GenBank/DDBJ databases">
        <title>Prjna785345.</title>
        <authorList>
            <person name="Rujirawat T."/>
            <person name="Krajaejun T."/>
        </authorList>
    </citation>
    <scope>NUCLEOTIDE SEQUENCE</scope>
    <source>
        <strain evidence="12">Pi057C3</strain>
    </source>
</reference>
<evidence type="ECO:0000256" key="2">
    <source>
        <dbReference type="ARBA" id="ARBA00004123"/>
    </source>
</evidence>
<dbReference type="GO" id="GO:0003723">
    <property type="term" value="F:RNA binding"/>
    <property type="evidence" value="ECO:0007669"/>
    <property type="project" value="UniProtKB-KW"/>
</dbReference>
<feature type="domain" description="Snurportin-1 m3G cap-binding" evidence="11">
    <location>
        <begin position="98"/>
        <end position="271"/>
    </location>
</feature>
<dbReference type="Pfam" id="PF21974">
    <property type="entry name" value="SPN1_m3Gcap_bd"/>
    <property type="match status" value="1"/>
</dbReference>
<keyword evidence="7" id="KW-0963">Cytoplasm</keyword>
<dbReference type="EMBL" id="JAKCXM010000209">
    <property type="protein sequence ID" value="KAJ0398624.1"/>
    <property type="molecule type" value="Genomic_DNA"/>
</dbReference>
<dbReference type="CDD" id="cd09232">
    <property type="entry name" value="Snurportin-1_C"/>
    <property type="match status" value="1"/>
</dbReference>
<name>A0AAD5M8P1_PYTIN</name>
<dbReference type="SUPFAM" id="SSF56091">
    <property type="entry name" value="DNA ligase/mRNA capping enzyme, catalytic domain"/>
    <property type="match status" value="1"/>
</dbReference>
<dbReference type="InterPro" id="IPR017336">
    <property type="entry name" value="Snurportin-1"/>
</dbReference>
<evidence type="ECO:0000256" key="6">
    <source>
        <dbReference type="ARBA" id="ARBA00022448"/>
    </source>
</evidence>
<dbReference type="GO" id="GO:0005737">
    <property type="term" value="C:cytoplasm"/>
    <property type="evidence" value="ECO:0007669"/>
    <property type="project" value="UniProtKB-SubCell"/>
</dbReference>
<proteinExistence type="inferred from homology"/>
<accession>A0AAD5M8P1</accession>
<dbReference type="PANTHER" id="PTHR13403:SF6">
    <property type="entry name" value="SNURPORTIN-1"/>
    <property type="match status" value="1"/>
</dbReference>
<keyword evidence="6" id="KW-0813">Transport</keyword>
<keyword evidence="13" id="KW-1185">Reference proteome</keyword>
<comment type="function">
    <text evidence="1">Functions as an U snRNP-specific nuclear import adapter. Involved in the trimethylguanosine (m3G)-cap-dependent nuclear import of U snRNPs. Binds specifically to the terminal m3G-cap U snRNAs.</text>
</comment>
<evidence type="ECO:0000313" key="13">
    <source>
        <dbReference type="Proteomes" id="UP001209570"/>
    </source>
</evidence>
<feature type="compositionally biased region" description="Low complexity" evidence="10">
    <location>
        <begin position="41"/>
        <end position="50"/>
    </location>
</feature>
<feature type="region of interest" description="Disordered" evidence="10">
    <location>
        <begin position="1"/>
        <end position="71"/>
    </location>
</feature>
<dbReference type="Gene3D" id="3.30.470.30">
    <property type="entry name" value="DNA ligase/mRNA capping enzyme"/>
    <property type="match status" value="1"/>
</dbReference>
<feature type="compositionally biased region" description="Low complexity" evidence="10">
    <location>
        <begin position="25"/>
        <end position="34"/>
    </location>
</feature>
<keyword evidence="8" id="KW-0694">RNA-binding</keyword>
<dbReference type="GO" id="GO:0005634">
    <property type="term" value="C:nucleus"/>
    <property type="evidence" value="ECO:0007669"/>
    <property type="project" value="UniProtKB-SubCell"/>
</dbReference>
<dbReference type="Proteomes" id="UP001209570">
    <property type="component" value="Unassembled WGS sequence"/>
</dbReference>